<sequence length="758" mass="83787">MPPTRTESKRAGLRNDPKKRQRPEELVQENQNDTAKRVHTTEAEGGLRATVTKRQKKAEVSRPQAAIRRSTRKTKSTKTDQSYHAKTDGKQTNLPSPQANNISVVEVAEVVKRLNAEIAEVSSLMTDSLSYRRLPGSGSTFGVALNELHDYLGAQLCNELQRRSNMDPDPLITRITLQTGLVNTCSRIIVISDWDHPLWGNKDYIFSRIVSNMERVDQVVPDTWREQTRTNTTVSLHENQKVNEKYLTEVLLKLITAVGGSLQSEVTLPSQYNAKLEGIARQAIELQKIFSKDVSSTGLVTYTIPCDTEFDPSQMEDVKWDDSAIATAPLGRVICTVELGLRCRKRLDSGSEVGVAIKPKVVLAAALEACSTVLEKKIKQLEVKMAELYQRLQKNAEKLSSMEVEANRRNVDHARNIVRLEARIVELDQLLQKRGIEGIANEQVHVLSEAQGVERRQAATGLRDISVEGEQTHEPSAFGGKADSISVAEVAELVKILNAQIEQVSIFVADSLSYEETPSSCEEVRIALDELYDHVGQWLYSNLRSRSERKMEPDPLITQITIQTGLVNVCCGIINGSPPLINGSTLSRMNRDVAGASQDATDALRALGHSHTALSQSERKEAVQKYLMELLLKLITAAGGSLETLQSQYNEKVEDITKKAIELHRTVSQDVRSVELIAYTIPCDTGFDPSQMEDTEGGGDMTTASIPGGNVVCTLEMGLRCRKKAQAKQSGFFGGERDSVSMKAKVVLDATLETEIPK</sequence>
<name>A0A0C2X5L7_AMAMK</name>
<evidence type="ECO:0000313" key="3">
    <source>
        <dbReference type="EMBL" id="KIL64008.1"/>
    </source>
</evidence>
<evidence type="ECO:0000256" key="1">
    <source>
        <dbReference type="SAM" id="Coils"/>
    </source>
</evidence>
<evidence type="ECO:0000313" key="4">
    <source>
        <dbReference type="Proteomes" id="UP000054549"/>
    </source>
</evidence>
<feature type="compositionally biased region" description="Basic and acidic residues" evidence="2">
    <location>
        <begin position="1"/>
        <end position="25"/>
    </location>
</feature>
<feature type="region of interest" description="Disordered" evidence="2">
    <location>
        <begin position="1"/>
        <end position="98"/>
    </location>
</feature>
<organism evidence="3 4">
    <name type="scientific">Amanita muscaria (strain Koide BX008)</name>
    <dbReference type="NCBI Taxonomy" id="946122"/>
    <lineage>
        <taxon>Eukaryota</taxon>
        <taxon>Fungi</taxon>
        <taxon>Dikarya</taxon>
        <taxon>Basidiomycota</taxon>
        <taxon>Agaricomycotina</taxon>
        <taxon>Agaricomycetes</taxon>
        <taxon>Agaricomycetidae</taxon>
        <taxon>Agaricales</taxon>
        <taxon>Pluteineae</taxon>
        <taxon>Amanitaceae</taxon>
        <taxon>Amanita</taxon>
    </lineage>
</organism>
<dbReference type="EMBL" id="KN818253">
    <property type="protein sequence ID" value="KIL64008.1"/>
    <property type="molecule type" value="Genomic_DNA"/>
</dbReference>
<keyword evidence="4" id="KW-1185">Reference proteome</keyword>
<accession>A0A0C2X5L7</accession>
<feature type="compositionally biased region" description="Basic and acidic residues" evidence="2">
    <location>
        <begin position="77"/>
        <end position="89"/>
    </location>
</feature>
<proteinExistence type="predicted"/>
<gene>
    <name evidence="3" type="ORF">M378DRAFT_163717</name>
</gene>
<reference evidence="3 4" key="1">
    <citation type="submission" date="2014-04" db="EMBL/GenBank/DDBJ databases">
        <title>Evolutionary Origins and Diversification of the Mycorrhizal Mutualists.</title>
        <authorList>
            <consortium name="DOE Joint Genome Institute"/>
            <consortium name="Mycorrhizal Genomics Consortium"/>
            <person name="Kohler A."/>
            <person name="Kuo A."/>
            <person name="Nagy L.G."/>
            <person name="Floudas D."/>
            <person name="Copeland A."/>
            <person name="Barry K.W."/>
            <person name="Cichocki N."/>
            <person name="Veneault-Fourrey C."/>
            <person name="LaButti K."/>
            <person name="Lindquist E.A."/>
            <person name="Lipzen A."/>
            <person name="Lundell T."/>
            <person name="Morin E."/>
            <person name="Murat C."/>
            <person name="Riley R."/>
            <person name="Ohm R."/>
            <person name="Sun H."/>
            <person name="Tunlid A."/>
            <person name="Henrissat B."/>
            <person name="Grigoriev I.V."/>
            <person name="Hibbett D.S."/>
            <person name="Martin F."/>
        </authorList>
    </citation>
    <scope>NUCLEOTIDE SEQUENCE [LARGE SCALE GENOMIC DNA]</scope>
    <source>
        <strain evidence="3 4">Koide BX008</strain>
    </source>
</reference>
<feature type="coiled-coil region" evidence="1">
    <location>
        <begin position="371"/>
        <end position="409"/>
    </location>
</feature>
<dbReference type="HOGENOM" id="CLU_367586_0_0_1"/>
<dbReference type="AlphaFoldDB" id="A0A0C2X5L7"/>
<dbReference type="OrthoDB" id="3222645at2759"/>
<protein>
    <submittedName>
        <fullName evidence="3">Uncharacterized protein</fullName>
    </submittedName>
</protein>
<keyword evidence="1" id="KW-0175">Coiled coil</keyword>
<dbReference type="InParanoid" id="A0A0C2X5L7"/>
<dbReference type="Proteomes" id="UP000054549">
    <property type="component" value="Unassembled WGS sequence"/>
</dbReference>
<evidence type="ECO:0000256" key="2">
    <source>
        <dbReference type="SAM" id="MobiDB-lite"/>
    </source>
</evidence>